<accession>A0A6U3W287</accession>
<evidence type="ECO:0000256" key="1">
    <source>
        <dbReference type="SAM" id="MobiDB-lite"/>
    </source>
</evidence>
<organism evidence="3">
    <name type="scientific">Ditylum brightwellii</name>
    <dbReference type="NCBI Taxonomy" id="49249"/>
    <lineage>
        <taxon>Eukaryota</taxon>
        <taxon>Sar</taxon>
        <taxon>Stramenopiles</taxon>
        <taxon>Ochrophyta</taxon>
        <taxon>Bacillariophyta</taxon>
        <taxon>Mediophyceae</taxon>
        <taxon>Lithodesmiophycidae</taxon>
        <taxon>Lithodesmiales</taxon>
        <taxon>Lithodesmiaceae</taxon>
        <taxon>Ditylum</taxon>
    </lineage>
</organism>
<evidence type="ECO:0000313" key="2">
    <source>
        <dbReference type="EMBL" id="CAD9359421.1"/>
    </source>
</evidence>
<reference evidence="3" key="1">
    <citation type="submission" date="2021-01" db="EMBL/GenBank/DDBJ databases">
        <authorList>
            <person name="Corre E."/>
            <person name="Pelletier E."/>
            <person name="Niang G."/>
            <person name="Scheremetjew M."/>
            <person name="Finn R."/>
            <person name="Kale V."/>
            <person name="Holt S."/>
            <person name="Cochrane G."/>
            <person name="Meng A."/>
            <person name="Brown T."/>
            <person name="Cohen L."/>
        </authorList>
    </citation>
    <scope>NUCLEOTIDE SEQUENCE</scope>
    <source>
        <strain evidence="3">Pop2</strain>
    </source>
</reference>
<feature type="compositionally biased region" description="Basic and acidic residues" evidence="1">
    <location>
        <begin position="273"/>
        <end position="283"/>
    </location>
</feature>
<gene>
    <name evidence="2" type="ORF">DBRI1063_LOCUS26029</name>
    <name evidence="3" type="ORF">DBRI1063_LOCUS26030</name>
</gene>
<proteinExistence type="predicted"/>
<dbReference type="AlphaFoldDB" id="A0A6U3W287"/>
<feature type="region of interest" description="Disordered" evidence="1">
    <location>
        <begin position="131"/>
        <end position="158"/>
    </location>
</feature>
<feature type="region of interest" description="Disordered" evidence="1">
    <location>
        <begin position="193"/>
        <end position="306"/>
    </location>
</feature>
<feature type="compositionally biased region" description="Polar residues" evidence="1">
    <location>
        <begin position="284"/>
        <end position="302"/>
    </location>
</feature>
<sequence>MPSELTISVRQALLSYLNNRTSQYDDIAVDVLRIIQEESTLLLEKQYICDAFDKDPFQLKGNGGKDMDLIISRVKSILSVTSCDRCTTKEGYSSVNAVVKLETSDNHKLNSKEVQNSVSLTFSFERKPFIHPGVEEEEETANDDNSTKAKKHSNSYEEKGTQIKYTIDLSRDYDKKERLLIIEVIASGEAPSVDKAIPMMDEGDMDDNGDDDEWEEFDDNNDENGAESGDNDDDDEHSSSAMNGNEIQSKQNNSSKSKSPPSSQDLHPKKRSKQNDHDEEKSTTEMSVKSCNTSKTALSAPSLNDGKDRFAAYVDPDVLYNFINWTQLDSNNCFDGPEVIYFLMTFPFYEHEWDLVGFLLEAVFGMDDDDDEDDDDGEGDDEDKDDETKMEVN</sequence>
<feature type="region of interest" description="Disordered" evidence="1">
    <location>
        <begin position="367"/>
        <end position="393"/>
    </location>
</feature>
<dbReference type="EMBL" id="HBGN01040648">
    <property type="protein sequence ID" value="CAD9359422.1"/>
    <property type="molecule type" value="Transcribed_RNA"/>
</dbReference>
<feature type="compositionally biased region" description="Acidic residues" evidence="1">
    <location>
        <begin position="367"/>
        <end position="385"/>
    </location>
</feature>
<feature type="compositionally biased region" description="Low complexity" evidence="1">
    <location>
        <begin position="248"/>
        <end position="264"/>
    </location>
</feature>
<name>A0A6U3W287_9STRA</name>
<protein>
    <submittedName>
        <fullName evidence="3">Uncharacterized protein</fullName>
    </submittedName>
</protein>
<dbReference type="EMBL" id="HBGN01040647">
    <property type="protein sequence ID" value="CAD9359421.1"/>
    <property type="molecule type" value="Transcribed_RNA"/>
</dbReference>
<feature type="compositionally biased region" description="Acidic residues" evidence="1">
    <location>
        <begin position="201"/>
        <end position="236"/>
    </location>
</feature>
<evidence type="ECO:0000313" key="3">
    <source>
        <dbReference type="EMBL" id="CAD9359422.1"/>
    </source>
</evidence>